<name>A0A6A5KGS1_9PLEO</name>
<dbReference type="PANTHER" id="PTHR24148">
    <property type="entry name" value="ANKYRIN REPEAT DOMAIN-CONTAINING PROTEIN 39 HOMOLOG-RELATED"/>
    <property type="match status" value="1"/>
</dbReference>
<protein>
    <submittedName>
        <fullName evidence="2">HET-domain-containing protein</fullName>
    </submittedName>
</protein>
<dbReference type="InterPro" id="IPR010730">
    <property type="entry name" value="HET"/>
</dbReference>
<evidence type="ECO:0000313" key="2">
    <source>
        <dbReference type="EMBL" id="KAF1835199.1"/>
    </source>
</evidence>
<organism evidence="2 3">
    <name type="scientific">Decorospora gaudefroyi</name>
    <dbReference type="NCBI Taxonomy" id="184978"/>
    <lineage>
        <taxon>Eukaryota</taxon>
        <taxon>Fungi</taxon>
        <taxon>Dikarya</taxon>
        <taxon>Ascomycota</taxon>
        <taxon>Pezizomycotina</taxon>
        <taxon>Dothideomycetes</taxon>
        <taxon>Pleosporomycetidae</taxon>
        <taxon>Pleosporales</taxon>
        <taxon>Pleosporineae</taxon>
        <taxon>Pleosporaceae</taxon>
        <taxon>Decorospora</taxon>
    </lineage>
</organism>
<dbReference type="Proteomes" id="UP000800040">
    <property type="component" value="Unassembled WGS sequence"/>
</dbReference>
<dbReference type="PANTHER" id="PTHR24148:SF73">
    <property type="entry name" value="HET DOMAIN PROTEIN (AFU_ORTHOLOGUE AFUA_8G01020)"/>
    <property type="match status" value="1"/>
</dbReference>
<evidence type="ECO:0000313" key="3">
    <source>
        <dbReference type="Proteomes" id="UP000800040"/>
    </source>
</evidence>
<keyword evidence="3" id="KW-1185">Reference proteome</keyword>
<reference evidence="2" key="1">
    <citation type="submission" date="2020-01" db="EMBL/GenBank/DDBJ databases">
        <authorList>
            <consortium name="DOE Joint Genome Institute"/>
            <person name="Haridas S."/>
            <person name="Albert R."/>
            <person name="Binder M."/>
            <person name="Bloem J."/>
            <person name="Labutti K."/>
            <person name="Salamov A."/>
            <person name="Andreopoulos B."/>
            <person name="Baker S.E."/>
            <person name="Barry K."/>
            <person name="Bills G."/>
            <person name="Bluhm B.H."/>
            <person name="Cannon C."/>
            <person name="Castanera R."/>
            <person name="Culley D.E."/>
            <person name="Daum C."/>
            <person name="Ezra D."/>
            <person name="Gonzalez J.B."/>
            <person name="Henrissat B."/>
            <person name="Kuo A."/>
            <person name="Liang C."/>
            <person name="Lipzen A."/>
            <person name="Lutzoni F."/>
            <person name="Magnuson J."/>
            <person name="Mondo S."/>
            <person name="Nolan M."/>
            <person name="Ohm R."/>
            <person name="Pangilinan J."/>
            <person name="Park H.-J."/>
            <person name="Ramirez L."/>
            <person name="Alfaro M."/>
            <person name="Sun H."/>
            <person name="Tritt A."/>
            <person name="Yoshinaga Y."/>
            <person name="Zwiers L.-H."/>
            <person name="Turgeon B.G."/>
            <person name="Goodwin S.B."/>
            <person name="Spatafora J.W."/>
            <person name="Crous P.W."/>
            <person name="Grigoriev I.V."/>
        </authorList>
    </citation>
    <scope>NUCLEOTIDE SEQUENCE</scope>
    <source>
        <strain evidence="2">P77</strain>
    </source>
</reference>
<dbReference type="OrthoDB" id="194358at2759"/>
<proteinExistence type="predicted"/>
<feature type="domain" description="Heterokaryon incompatibility" evidence="1">
    <location>
        <begin position="49"/>
        <end position="169"/>
    </location>
</feature>
<accession>A0A6A5KGS1</accession>
<evidence type="ECO:0000259" key="1">
    <source>
        <dbReference type="Pfam" id="PF06985"/>
    </source>
</evidence>
<dbReference type="AlphaFoldDB" id="A0A6A5KGS1"/>
<sequence>MAADTVPLGPYTYEPLDPGSVIRLLRLRKEGDQIRYDLCTCSLLDPPQYAALSYTWGAPTPTFAHTLNGNKRITVRENLHKFLEHYREEGYLWIDQICIDQSNVSERNHQVSLMKEIYCKASFVNVWLQNEYRNPKFMLNPSSGEQAVGEEIVKIFRDKYWTRLWITQEFLLAERLQIMFQGDAIPWEELCTEVRAYNDISSRVAFFVFSSRSPAPFTLKTCIGLFSGAGCQDPRDKVYGLMGVVVEDERLSIDYSKSKHEVFADVVAAFWSAYAKEIAQSTGKLSKSRFAALRANYTQTLHMLREEMDFYKNEGEALQGLIDEIWSLYNLGESFQEREESSSLLTAVGYEPGQQQDLDSDARSQDVATSSARWWYESTGQRRYFECS</sequence>
<dbReference type="InterPro" id="IPR052895">
    <property type="entry name" value="HetReg/Transcr_Mod"/>
</dbReference>
<dbReference type="EMBL" id="ML975290">
    <property type="protein sequence ID" value="KAF1835199.1"/>
    <property type="molecule type" value="Genomic_DNA"/>
</dbReference>
<dbReference type="Pfam" id="PF06985">
    <property type="entry name" value="HET"/>
    <property type="match status" value="1"/>
</dbReference>
<gene>
    <name evidence="2" type="ORF">BDW02DRAFT_568211</name>
</gene>